<evidence type="ECO:0000313" key="16">
    <source>
        <dbReference type="Ensembl" id="ENSCAFP00020011338.1"/>
    </source>
</evidence>
<evidence type="ECO:0000256" key="11">
    <source>
        <dbReference type="ARBA" id="ARBA00043869"/>
    </source>
</evidence>
<dbReference type="InterPro" id="IPR003903">
    <property type="entry name" value="UIM_dom"/>
</dbReference>
<sequence length="532" mass="58515">HPLFTSQKKATSEMNTAEDWGLILDICDKVGQSRTGPKDCLRSIMRRVNHKDPHVAMQALTLLGACVSNCGKIFHLEVCSRDFASEVSNVLNKGHPKVCEKLKALMVEWTDEFKNDPQLSLISAMIKNLKEQGVTFPAIGSQAADQAKASPALVAKDPGTVANKKEEEDLAKAIELSLKEQRQQSTTLSTLYPSTSNLLTNHQHEGRKVRAIYDFEAAEDNELTFKAGEIITVLDDSDPNWWKGETHQGMGLFPSNFVTADLTAEPEMIKTEKKTVQFSDDVQVETIEPEPEQAFIDEDKMDQLLQMLQSTDPSDDQPDLPELLHLEAMCHQMGPLIDEKLEDIDRKHSELSELNVKVMEALSLYTKLMNEDPMYSMYAKLQNQQYYMQSSGVSGSQVYPGPPQSGTYLVAGSAQMSHLQSYSLPPEQLSSLSQGAVPPSVNPALSSQQTQASYPNTMVSSVQGNTYPTQASVYSPPPAAAAATADVTIYQNAGTNMSQVPNYNLTSSTLPQPGGSQQPPQPQQQYSQKALL</sequence>
<feature type="compositionally biased region" description="Polar residues" evidence="13">
    <location>
        <begin position="497"/>
        <end position="510"/>
    </location>
</feature>
<evidence type="ECO:0000256" key="9">
    <source>
        <dbReference type="ARBA" id="ARBA00022927"/>
    </source>
</evidence>
<dbReference type="PRINTS" id="PR00499">
    <property type="entry name" value="P67PHOX"/>
</dbReference>
<dbReference type="GO" id="GO:0043328">
    <property type="term" value="P:protein transport to vacuole involved in ubiquitin-dependent protein catabolic process via the multivesicular body sorting pathway"/>
    <property type="evidence" value="ECO:0007669"/>
    <property type="project" value="TreeGrafter"/>
</dbReference>
<dbReference type="InterPro" id="IPR002014">
    <property type="entry name" value="VHS_dom"/>
</dbReference>
<dbReference type="SMART" id="SM00326">
    <property type="entry name" value="SH3"/>
    <property type="match status" value="1"/>
</dbReference>
<dbReference type="Pfam" id="PF02809">
    <property type="entry name" value="UIM"/>
    <property type="match status" value="1"/>
</dbReference>
<dbReference type="SMART" id="SM00288">
    <property type="entry name" value="VHS"/>
    <property type="match status" value="1"/>
</dbReference>
<protein>
    <submittedName>
        <fullName evidence="16">Signal transducing adaptor molecule</fullName>
    </submittedName>
</protein>
<dbReference type="Gene3D" id="1.25.40.90">
    <property type="match status" value="1"/>
</dbReference>
<feature type="compositionally biased region" description="Low complexity" evidence="13">
    <location>
        <begin position="425"/>
        <end position="434"/>
    </location>
</feature>
<dbReference type="SUPFAM" id="SSF48464">
    <property type="entry name" value="ENTH/VHS domain"/>
    <property type="match status" value="1"/>
</dbReference>
<feature type="compositionally biased region" description="Polar residues" evidence="13">
    <location>
        <begin position="443"/>
        <end position="452"/>
    </location>
</feature>
<dbReference type="FunFam" id="1.20.5.1940:FF:000002">
    <property type="entry name" value="Signal transducing adapter molecule 1"/>
    <property type="match status" value="1"/>
</dbReference>
<keyword evidence="17" id="KW-1185">Reference proteome</keyword>
<dbReference type="GO" id="GO:0031901">
    <property type="term" value="C:early endosome membrane"/>
    <property type="evidence" value="ECO:0007669"/>
    <property type="project" value="UniProtKB-SubCell"/>
</dbReference>
<keyword evidence="6" id="KW-0963">Cytoplasm</keyword>
<keyword evidence="4 12" id="KW-0728">SH3 domain</keyword>
<evidence type="ECO:0000256" key="2">
    <source>
        <dbReference type="ARBA" id="ARBA00004496"/>
    </source>
</evidence>
<dbReference type="GO" id="GO:0033565">
    <property type="term" value="C:ESCRT-0 complex"/>
    <property type="evidence" value="ECO:0007669"/>
    <property type="project" value="TreeGrafter"/>
</dbReference>
<dbReference type="PROSITE" id="PS50179">
    <property type="entry name" value="VHS"/>
    <property type="match status" value="1"/>
</dbReference>
<dbReference type="InterPro" id="IPR047492">
    <property type="entry name" value="GAT_STAM1"/>
</dbReference>
<dbReference type="PROSITE" id="PS50330">
    <property type="entry name" value="UIM"/>
    <property type="match status" value="1"/>
</dbReference>
<dbReference type="InterPro" id="IPR036028">
    <property type="entry name" value="SH3-like_dom_sf"/>
</dbReference>
<reference evidence="16" key="1">
    <citation type="submission" date="2025-08" db="UniProtKB">
        <authorList>
            <consortium name="Ensembl"/>
        </authorList>
    </citation>
    <scope>IDENTIFICATION</scope>
</reference>
<dbReference type="Pfam" id="PF00790">
    <property type="entry name" value="VHS"/>
    <property type="match status" value="1"/>
</dbReference>
<evidence type="ECO:0000256" key="10">
    <source>
        <dbReference type="ARBA" id="ARBA00023136"/>
    </source>
</evidence>
<feature type="region of interest" description="Disordered" evidence="13">
    <location>
        <begin position="497"/>
        <end position="532"/>
    </location>
</feature>
<dbReference type="Pfam" id="PF00018">
    <property type="entry name" value="SH3_1"/>
    <property type="match status" value="1"/>
</dbReference>
<evidence type="ECO:0000256" key="13">
    <source>
        <dbReference type="SAM" id="MobiDB-lite"/>
    </source>
</evidence>
<dbReference type="Ensembl" id="ENSCAFT00020013123.1">
    <property type="protein sequence ID" value="ENSCAFP00020011338.1"/>
    <property type="gene ID" value="ENSCAFG00020008842.1"/>
</dbReference>
<keyword evidence="10" id="KW-0472">Membrane</keyword>
<evidence type="ECO:0000256" key="4">
    <source>
        <dbReference type="ARBA" id="ARBA00022443"/>
    </source>
</evidence>
<evidence type="ECO:0000256" key="1">
    <source>
        <dbReference type="ARBA" id="ARBA00004469"/>
    </source>
</evidence>
<evidence type="ECO:0000256" key="6">
    <source>
        <dbReference type="ARBA" id="ARBA00022490"/>
    </source>
</evidence>
<dbReference type="InterPro" id="IPR050670">
    <property type="entry name" value="STAM"/>
</dbReference>
<keyword evidence="9" id="KW-0653">Protein transport</keyword>
<dbReference type="PROSITE" id="PS50002">
    <property type="entry name" value="SH3"/>
    <property type="match status" value="1"/>
</dbReference>
<dbReference type="GO" id="GO:0036258">
    <property type="term" value="P:multivesicular body assembly"/>
    <property type="evidence" value="ECO:0007669"/>
    <property type="project" value="UniProtKB-ARBA"/>
</dbReference>
<evidence type="ECO:0000256" key="12">
    <source>
        <dbReference type="PROSITE-ProRule" id="PRU00192"/>
    </source>
</evidence>
<dbReference type="CDD" id="cd17000">
    <property type="entry name" value="VHS_STAM1"/>
    <property type="match status" value="1"/>
</dbReference>
<dbReference type="CDD" id="cd21389">
    <property type="entry name" value="GAT_STAM1"/>
    <property type="match status" value="1"/>
</dbReference>
<dbReference type="Proteomes" id="UP000694391">
    <property type="component" value="Unplaced"/>
</dbReference>
<dbReference type="Gene3D" id="2.30.30.40">
    <property type="entry name" value="SH3 Domains"/>
    <property type="match status" value="1"/>
</dbReference>
<evidence type="ECO:0000256" key="7">
    <source>
        <dbReference type="ARBA" id="ARBA00022553"/>
    </source>
</evidence>
<feature type="region of interest" description="Disordered" evidence="13">
    <location>
        <begin position="425"/>
        <end position="452"/>
    </location>
</feature>
<keyword evidence="5" id="KW-0813">Transport</keyword>
<dbReference type="PRINTS" id="PR00452">
    <property type="entry name" value="SH3DOMAIN"/>
</dbReference>
<accession>A0A8C0K817</accession>
<dbReference type="PANTHER" id="PTHR45929">
    <property type="entry name" value="JAK PATHWAY SIGNAL TRANSDUCTION ADAPTOR MOLECULE"/>
    <property type="match status" value="1"/>
</dbReference>
<dbReference type="InterPro" id="IPR047528">
    <property type="entry name" value="VHS_STAM1"/>
</dbReference>
<feature type="compositionally biased region" description="Low complexity" evidence="13">
    <location>
        <begin position="511"/>
        <end position="532"/>
    </location>
</feature>
<dbReference type="SUPFAM" id="SSF50044">
    <property type="entry name" value="SH3-domain"/>
    <property type="match status" value="1"/>
</dbReference>
<dbReference type="InterPro" id="IPR001452">
    <property type="entry name" value="SH3_domain"/>
</dbReference>
<feature type="domain" description="VHS" evidence="15">
    <location>
        <begin position="10"/>
        <end position="137"/>
    </location>
</feature>
<dbReference type="AlphaFoldDB" id="A0A8C0K817"/>
<name>A0A8C0K817_CANLU</name>
<comment type="similarity">
    <text evidence="3">Belongs to the STAM family.</text>
</comment>
<keyword evidence="8" id="KW-0967">Endosome</keyword>
<feature type="domain" description="SH3" evidence="14">
    <location>
        <begin position="204"/>
        <end position="263"/>
    </location>
</feature>
<evidence type="ECO:0000313" key="17">
    <source>
        <dbReference type="Proteomes" id="UP000694391"/>
    </source>
</evidence>
<dbReference type="GO" id="GO:0043130">
    <property type="term" value="F:ubiquitin binding"/>
    <property type="evidence" value="ECO:0007669"/>
    <property type="project" value="InterPro"/>
</dbReference>
<dbReference type="FunFam" id="1.25.40.90:FF:000009">
    <property type="entry name" value="Putative signal transducing adapter molecule 1"/>
    <property type="match status" value="1"/>
</dbReference>
<dbReference type="InterPro" id="IPR008942">
    <property type="entry name" value="ENTH_VHS"/>
</dbReference>
<reference evidence="16" key="2">
    <citation type="submission" date="2025-09" db="UniProtKB">
        <authorList>
            <consortium name="Ensembl"/>
        </authorList>
    </citation>
    <scope>IDENTIFICATION</scope>
</reference>
<evidence type="ECO:0000259" key="15">
    <source>
        <dbReference type="PROSITE" id="PS50179"/>
    </source>
</evidence>
<evidence type="ECO:0000256" key="8">
    <source>
        <dbReference type="ARBA" id="ARBA00022753"/>
    </source>
</evidence>
<evidence type="ECO:0000256" key="5">
    <source>
        <dbReference type="ARBA" id="ARBA00022448"/>
    </source>
</evidence>
<evidence type="ECO:0000259" key="14">
    <source>
        <dbReference type="PROSITE" id="PS50002"/>
    </source>
</evidence>
<comment type="function">
    <text evidence="11">Involved in intracellular signal transduction mediated by cytokines and growth factors. Upon IL-2 and GM-CSL stimulation, it plays a role in signaling leading to DNA synthesis and MYC induction. May also play a role in T-cell development. Involved in down-regulation of receptor tyrosine kinase via multivesicular body (MVBs) when complexed with HGS (ESCRT-0 complex). The ESCRT-0 complex binds ubiquitin and acts as a sorting machinery that recognizes ubiquitinated receptors and transfers them to further sequential lysosomal sorting/trafficking processes.</text>
</comment>
<proteinExistence type="inferred from homology"/>
<keyword evidence="7" id="KW-0597">Phosphoprotein</keyword>
<dbReference type="PANTHER" id="PTHR45929:SF2">
    <property type="entry name" value="SIGNAL TRANSDUCING ADAPTER MOLECULE 1"/>
    <property type="match status" value="1"/>
</dbReference>
<dbReference type="CDD" id="cd11964">
    <property type="entry name" value="SH3_STAM1"/>
    <property type="match status" value="1"/>
</dbReference>
<dbReference type="GO" id="GO:0016236">
    <property type="term" value="P:macroautophagy"/>
    <property type="evidence" value="ECO:0007669"/>
    <property type="project" value="UniProtKB-ARBA"/>
</dbReference>
<dbReference type="GO" id="GO:0035091">
    <property type="term" value="F:phosphatidylinositol binding"/>
    <property type="evidence" value="ECO:0007669"/>
    <property type="project" value="InterPro"/>
</dbReference>
<dbReference type="Gene3D" id="1.20.5.1940">
    <property type="match status" value="1"/>
</dbReference>
<dbReference type="FunFam" id="2.30.30.40:FF:000086">
    <property type="entry name" value="signal transducing adapter molecule 2"/>
    <property type="match status" value="1"/>
</dbReference>
<organism evidence="16 17">
    <name type="scientific">Canis lupus dingo</name>
    <name type="common">dingo</name>
    <dbReference type="NCBI Taxonomy" id="286419"/>
    <lineage>
        <taxon>Eukaryota</taxon>
        <taxon>Metazoa</taxon>
        <taxon>Chordata</taxon>
        <taxon>Craniata</taxon>
        <taxon>Vertebrata</taxon>
        <taxon>Euteleostomi</taxon>
        <taxon>Mammalia</taxon>
        <taxon>Eutheria</taxon>
        <taxon>Laurasiatheria</taxon>
        <taxon>Carnivora</taxon>
        <taxon>Caniformia</taxon>
        <taxon>Canidae</taxon>
        <taxon>Canis</taxon>
    </lineage>
</organism>
<dbReference type="InterPro" id="IPR035657">
    <property type="entry name" value="STAM1_SH3"/>
</dbReference>
<evidence type="ECO:0000256" key="3">
    <source>
        <dbReference type="ARBA" id="ARBA00009666"/>
    </source>
</evidence>
<comment type="subcellular location">
    <subcellularLocation>
        <location evidence="2">Cytoplasm</location>
    </subcellularLocation>
    <subcellularLocation>
        <location evidence="1">Early endosome membrane</location>
        <topology evidence="1">Peripheral membrane protein</topology>
        <orientation evidence="1">Cytoplasmic side</orientation>
    </subcellularLocation>
</comment>
<dbReference type="GeneTree" id="ENSGT00940000157171"/>